<keyword evidence="4" id="KW-1185">Reference proteome</keyword>
<evidence type="ECO:0000256" key="2">
    <source>
        <dbReference type="SAM" id="Phobius"/>
    </source>
</evidence>
<accession>A0A4R7VAY6</accession>
<dbReference type="EMBL" id="SOCP01000011">
    <property type="protein sequence ID" value="TDV46128.1"/>
    <property type="molecule type" value="Genomic_DNA"/>
</dbReference>
<gene>
    <name evidence="3" type="ORF">CLV71_11186</name>
</gene>
<sequence length="514" mass="55685">MSTERSVRSDHARGRDDTTRYLCAAAHLDDRFADRAIREFLTEPTRAAPPVAGVRAGAVLAEAVAARARRKVRDTLVVTLFAGVLVTLSLSLLVGWLLVGVIVFLRRSTPGRGALPAVGGGLVAIALLILLFRTSEDVTSYSYGVGLTAAAVLAVGLLVVLLAVLVVDEYVVWHHIEVRFLRGFLLTDPSPDALSSRSRRVFLFGAEHFLAQLRRCLRRHQWMADPATPDDAVQVVVTRGPRVFVGAGEPHGPWSLAVPLRPRSSAEDVRPLCAGALYEGVARAVRALRGEFADLRVTERVVVAAAGLVENVERAGDFLADPGAAPYPLLRGQRVRELRDRPLGWAAYYLVFQFEARDRDVVVSTFLHLAVRDATLHVEWVPCVLPPLKREYSAIDTTPDSPLLPVVRAVLRFLVLPMTVPARLRTVCSVIRPRRRAPGTLTADMYGVAHSLRELAADTGSRSHPGPGDRVKVLEGRLTSVLRESLAEAGYEAVVPGGGGYPGRRPADPAGTAS</sequence>
<protein>
    <submittedName>
        <fullName evidence="3">Uncharacterized protein</fullName>
    </submittedName>
</protein>
<evidence type="ECO:0000256" key="1">
    <source>
        <dbReference type="SAM" id="MobiDB-lite"/>
    </source>
</evidence>
<keyword evidence="2" id="KW-0472">Membrane</keyword>
<comment type="caution">
    <text evidence="3">The sequence shown here is derived from an EMBL/GenBank/DDBJ whole genome shotgun (WGS) entry which is preliminary data.</text>
</comment>
<evidence type="ECO:0000313" key="3">
    <source>
        <dbReference type="EMBL" id="TDV46128.1"/>
    </source>
</evidence>
<organism evidence="3 4">
    <name type="scientific">Actinophytocola oryzae</name>
    <dbReference type="NCBI Taxonomy" id="502181"/>
    <lineage>
        <taxon>Bacteria</taxon>
        <taxon>Bacillati</taxon>
        <taxon>Actinomycetota</taxon>
        <taxon>Actinomycetes</taxon>
        <taxon>Pseudonocardiales</taxon>
        <taxon>Pseudonocardiaceae</taxon>
    </lineage>
</organism>
<feature type="transmembrane region" description="Helical" evidence="2">
    <location>
        <begin position="76"/>
        <end position="102"/>
    </location>
</feature>
<feature type="transmembrane region" description="Helical" evidence="2">
    <location>
        <begin position="144"/>
        <end position="167"/>
    </location>
</feature>
<dbReference type="Proteomes" id="UP000294927">
    <property type="component" value="Unassembled WGS sequence"/>
</dbReference>
<reference evidence="3 4" key="1">
    <citation type="submission" date="2019-03" db="EMBL/GenBank/DDBJ databases">
        <title>Genomic Encyclopedia of Archaeal and Bacterial Type Strains, Phase II (KMG-II): from individual species to whole genera.</title>
        <authorList>
            <person name="Goeker M."/>
        </authorList>
    </citation>
    <scope>NUCLEOTIDE SEQUENCE [LARGE SCALE GENOMIC DNA]</scope>
    <source>
        <strain evidence="3 4">DSM 45499</strain>
    </source>
</reference>
<name>A0A4R7VAY6_9PSEU</name>
<keyword evidence="2" id="KW-1133">Transmembrane helix</keyword>
<keyword evidence="2" id="KW-0812">Transmembrane</keyword>
<dbReference type="AlphaFoldDB" id="A0A4R7VAY6"/>
<evidence type="ECO:0000313" key="4">
    <source>
        <dbReference type="Proteomes" id="UP000294927"/>
    </source>
</evidence>
<feature type="transmembrane region" description="Helical" evidence="2">
    <location>
        <begin position="114"/>
        <end position="132"/>
    </location>
</feature>
<proteinExistence type="predicted"/>
<feature type="region of interest" description="Disordered" evidence="1">
    <location>
        <begin position="495"/>
        <end position="514"/>
    </location>
</feature>